<dbReference type="Proteomes" id="UP000596661">
    <property type="component" value="Chromosome 5"/>
</dbReference>
<evidence type="ECO:0000313" key="1">
    <source>
        <dbReference type="EnsemblPlants" id="cds.novel_model_5366_5bd9a17a"/>
    </source>
</evidence>
<dbReference type="AlphaFoldDB" id="A0A803R5K0"/>
<name>A0A803R5K0_CANSA</name>
<proteinExistence type="predicted"/>
<reference evidence="1" key="2">
    <citation type="submission" date="2021-03" db="UniProtKB">
        <authorList>
            <consortium name="EnsemblPlants"/>
        </authorList>
    </citation>
    <scope>IDENTIFICATION</scope>
</reference>
<protein>
    <submittedName>
        <fullName evidence="1">Uncharacterized protein</fullName>
    </submittedName>
</protein>
<accession>A0A803R5K0</accession>
<dbReference type="Gramene" id="novel_model_5366_5bd9a17a">
    <property type="protein sequence ID" value="cds.novel_model_5366_5bd9a17a"/>
    <property type="gene ID" value="novel_gene_2781_5bd9a17a"/>
</dbReference>
<keyword evidence="2" id="KW-1185">Reference proteome</keyword>
<dbReference type="EMBL" id="UZAU01000547">
    <property type="status" value="NOT_ANNOTATED_CDS"/>
    <property type="molecule type" value="Genomic_DNA"/>
</dbReference>
<reference evidence="1" key="1">
    <citation type="submission" date="2018-11" db="EMBL/GenBank/DDBJ databases">
        <authorList>
            <person name="Grassa J C."/>
        </authorList>
    </citation>
    <scope>NUCLEOTIDE SEQUENCE [LARGE SCALE GENOMIC DNA]</scope>
</reference>
<organism evidence="1 2">
    <name type="scientific">Cannabis sativa</name>
    <name type="common">Hemp</name>
    <name type="synonym">Marijuana</name>
    <dbReference type="NCBI Taxonomy" id="3483"/>
    <lineage>
        <taxon>Eukaryota</taxon>
        <taxon>Viridiplantae</taxon>
        <taxon>Streptophyta</taxon>
        <taxon>Embryophyta</taxon>
        <taxon>Tracheophyta</taxon>
        <taxon>Spermatophyta</taxon>
        <taxon>Magnoliopsida</taxon>
        <taxon>eudicotyledons</taxon>
        <taxon>Gunneridae</taxon>
        <taxon>Pentapetalae</taxon>
        <taxon>rosids</taxon>
        <taxon>fabids</taxon>
        <taxon>Rosales</taxon>
        <taxon>Cannabaceae</taxon>
        <taxon>Cannabis</taxon>
    </lineage>
</organism>
<evidence type="ECO:0000313" key="2">
    <source>
        <dbReference type="Proteomes" id="UP000596661"/>
    </source>
</evidence>
<sequence>MLITTSYYNLLMNLHITSPLQAFIGPLHPRNEWLLYTSTSLWLLHGLTSGPTDQHECFQRALSSLTRILGKLPRRSPILKLLQAKHA</sequence>
<dbReference type="EnsemblPlants" id="novel_model_5366_5bd9a17a">
    <property type="protein sequence ID" value="cds.novel_model_5366_5bd9a17a"/>
    <property type="gene ID" value="novel_gene_2781_5bd9a17a"/>
</dbReference>